<dbReference type="PANTHER" id="PTHR30199">
    <property type="entry name" value="MFS FAMILY TRANSPORTER, PREDICTED SUBSTRATE BENZOATE"/>
    <property type="match status" value="1"/>
</dbReference>
<keyword evidence="1" id="KW-0472">Membrane</keyword>
<keyword evidence="1" id="KW-1133">Transmembrane helix</keyword>
<dbReference type="InterPro" id="IPR004711">
    <property type="entry name" value="Benzoate_Transporter"/>
</dbReference>
<organism evidence="2 3">
    <name type="scientific">Pseudomonas syringae pv. coriandricola</name>
    <dbReference type="NCBI Taxonomy" id="264453"/>
    <lineage>
        <taxon>Bacteria</taxon>
        <taxon>Pseudomonadati</taxon>
        <taxon>Pseudomonadota</taxon>
        <taxon>Gammaproteobacteria</taxon>
        <taxon>Pseudomonadales</taxon>
        <taxon>Pseudomonadaceae</taxon>
        <taxon>Pseudomonas</taxon>
    </lineage>
</organism>
<dbReference type="EMBL" id="RBOV01000318">
    <property type="protein sequence ID" value="RMN08584.1"/>
    <property type="molecule type" value="Genomic_DNA"/>
</dbReference>
<dbReference type="GO" id="GO:0042925">
    <property type="term" value="F:benzoate transmembrane transporter activity"/>
    <property type="evidence" value="ECO:0007669"/>
    <property type="project" value="InterPro"/>
</dbReference>
<proteinExistence type="predicted"/>
<reference evidence="2 3" key="1">
    <citation type="submission" date="2018-08" db="EMBL/GenBank/DDBJ databases">
        <title>Recombination of ecologically and evolutionarily significant loci maintains genetic cohesion in the Pseudomonas syringae species complex.</title>
        <authorList>
            <person name="Dillon M."/>
            <person name="Thakur S."/>
            <person name="Almeida R.N.D."/>
            <person name="Weir B.S."/>
            <person name="Guttman D.S."/>
        </authorList>
    </citation>
    <scope>NUCLEOTIDE SEQUENCE [LARGE SCALE GENOMIC DNA]</scope>
    <source>
        <strain evidence="2 3">ICMP 12341</strain>
    </source>
</reference>
<evidence type="ECO:0000256" key="1">
    <source>
        <dbReference type="SAM" id="Phobius"/>
    </source>
</evidence>
<dbReference type="AlphaFoldDB" id="A0A0P9LPE9"/>
<keyword evidence="1" id="KW-0812">Transmembrane</keyword>
<dbReference type="GO" id="GO:0005886">
    <property type="term" value="C:plasma membrane"/>
    <property type="evidence" value="ECO:0007669"/>
    <property type="project" value="TreeGrafter"/>
</dbReference>
<evidence type="ECO:0000313" key="3">
    <source>
        <dbReference type="Proteomes" id="UP000271468"/>
    </source>
</evidence>
<dbReference type="Proteomes" id="UP000271468">
    <property type="component" value="Unassembled WGS sequence"/>
</dbReference>
<dbReference type="PANTHER" id="PTHR30199:SF0">
    <property type="entry name" value="INNER MEMBRANE PROTEIN YDCO"/>
    <property type="match status" value="1"/>
</dbReference>
<feature type="transmembrane region" description="Helical" evidence="1">
    <location>
        <begin position="61"/>
        <end position="81"/>
    </location>
</feature>
<dbReference type="Pfam" id="PF03594">
    <property type="entry name" value="BenE"/>
    <property type="match status" value="1"/>
</dbReference>
<feature type="transmembrane region" description="Helical" evidence="1">
    <location>
        <begin position="119"/>
        <end position="147"/>
    </location>
</feature>
<accession>A0A0P9LPE9</accession>
<gene>
    <name evidence="2" type="ORF">ALQ65_00175</name>
</gene>
<feature type="transmembrane region" description="Helical" evidence="1">
    <location>
        <begin position="87"/>
        <end position="107"/>
    </location>
</feature>
<protein>
    <submittedName>
        <fullName evidence="2">Benzoate transporter</fullName>
    </submittedName>
</protein>
<comment type="caution">
    <text evidence="2">The sequence shown here is derived from an EMBL/GenBank/DDBJ whole genome shotgun (WGS) entry which is preliminary data.</text>
</comment>
<sequence length="153" mass="15862">MASFVTCLLQESPSMNQTLADGYYPPTSPLISTTGVASLLTAPFGCHGINLAAISAATWCGMFYCIVGLFGWPLAALFSAFPKELVLSIAALALFGSIISGLTVAMAEPKQRESALITLVTASGMTLFSIGSALWGIIAGVVTLLILNARKAD</sequence>
<evidence type="ECO:0000313" key="2">
    <source>
        <dbReference type="EMBL" id="RMN08584.1"/>
    </source>
</evidence>
<name>A0A0P9LPE9_9PSED</name>